<feature type="non-terminal residue" evidence="2">
    <location>
        <position position="127"/>
    </location>
</feature>
<comment type="caution">
    <text evidence="2">The sequence shown here is derived from an EMBL/GenBank/DDBJ whole genome shotgun (WGS) entry which is preliminary data.</text>
</comment>
<dbReference type="Proteomes" id="UP000789508">
    <property type="component" value="Unassembled WGS sequence"/>
</dbReference>
<feature type="non-terminal residue" evidence="2">
    <location>
        <position position="1"/>
    </location>
</feature>
<sequence>PRRTISSSTSETYQDDTYSVITETPSIVETASVHTAKKEVITSTTSLDQNYQPLYSNIKTSIYPQLPGITTSSIHRNQEETNFGQTESRDILKQDPLPEQTNLTPLHESDSSDTDEEENIANLSKRL</sequence>
<reference evidence="2" key="1">
    <citation type="submission" date="2021-06" db="EMBL/GenBank/DDBJ databases">
        <authorList>
            <person name="Kallberg Y."/>
            <person name="Tangrot J."/>
            <person name="Rosling A."/>
        </authorList>
    </citation>
    <scope>NUCLEOTIDE SEQUENCE</scope>
    <source>
        <strain evidence="2">FL130A</strain>
    </source>
</reference>
<evidence type="ECO:0000256" key="1">
    <source>
        <dbReference type="SAM" id="MobiDB-lite"/>
    </source>
</evidence>
<feature type="compositionally biased region" description="Polar residues" evidence="1">
    <location>
        <begin position="74"/>
        <end position="86"/>
    </location>
</feature>
<dbReference type="AlphaFoldDB" id="A0A9N9JF27"/>
<protein>
    <submittedName>
        <fullName evidence="2">1106_t:CDS:1</fullName>
    </submittedName>
</protein>
<accession>A0A9N9JF27</accession>
<name>A0A9N9JF27_9GLOM</name>
<proteinExistence type="predicted"/>
<organism evidence="2 3">
    <name type="scientific">Ambispora leptoticha</name>
    <dbReference type="NCBI Taxonomy" id="144679"/>
    <lineage>
        <taxon>Eukaryota</taxon>
        <taxon>Fungi</taxon>
        <taxon>Fungi incertae sedis</taxon>
        <taxon>Mucoromycota</taxon>
        <taxon>Glomeromycotina</taxon>
        <taxon>Glomeromycetes</taxon>
        <taxon>Archaeosporales</taxon>
        <taxon>Ambisporaceae</taxon>
        <taxon>Ambispora</taxon>
    </lineage>
</organism>
<dbReference type="EMBL" id="CAJVPS010057796">
    <property type="protein sequence ID" value="CAG8779238.1"/>
    <property type="molecule type" value="Genomic_DNA"/>
</dbReference>
<keyword evidence="3" id="KW-1185">Reference proteome</keyword>
<evidence type="ECO:0000313" key="2">
    <source>
        <dbReference type="EMBL" id="CAG8779238.1"/>
    </source>
</evidence>
<feature type="region of interest" description="Disordered" evidence="1">
    <location>
        <begin position="74"/>
        <end position="127"/>
    </location>
</feature>
<gene>
    <name evidence="2" type="ORF">ALEPTO_LOCUS14577</name>
</gene>
<evidence type="ECO:0000313" key="3">
    <source>
        <dbReference type="Proteomes" id="UP000789508"/>
    </source>
</evidence>